<evidence type="ECO:0000313" key="1">
    <source>
        <dbReference type="EMBL" id="KAJ2980377.1"/>
    </source>
</evidence>
<organism evidence="1 2">
    <name type="scientific">Zarea fungicola</name>
    <dbReference type="NCBI Taxonomy" id="93591"/>
    <lineage>
        <taxon>Eukaryota</taxon>
        <taxon>Fungi</taxon>
        <taxon>Dikarya</taxon>
        <taxon>Ascomycota</taxon>
        <taxon>Pezizomycotina</taxon>
        <taxon>Sordariomycetes</taxon>
        <taxon>Hypocreomycetidae</taxon>
        <taxon>Hypocreales</taxon>
        <taxon>Cordycipitaceae</taxon>
        <taxon>Zarea</taxon>
    </lineage>
</organism>
<keyword evidence="2" id="KW-1185">Reference proteome</keyword>
<protein>
    <submittedName>
        <fullName evidence="1">Uncharacterized protein</fullName>
    </submittedName>
</protein>
<comment type="caution">
    <text evidence="1">The sequence shown here is derived from an EMBL/GenBank/DDBJ whole genome shotgun (WGS) entry which is preliminary data.</text>
</comment>
<reference evidence="1" key="1">
    <citation type="submission" date="2022-08" db="EMBL/GenBank/DDBJ databases">
        <title>Genome Sequence of Lecanicillium fungicola.</title>
        <authorList>
            <person name="Buettner E."/>
        </authorList>
    </citation>
    <scope>NUCLEOTIDE SEQUENCE</scope>
    <source>
        <strain evidence="1">Babe33</strain>
    </source>
</reference>
<gene>
    <name evidence="1" type="ORF">NQ176_g2678</name>
</gene>
<name>A0ACC1NM28_9HYPO</name>
<evidence type="ECO:0000313" key="2">
    <source>
        <dbReference type="Proteomes" id="UP001143910"/>
    </source>
</evidence>
<sequence>MHPRCWRASHRNATYETERFIVLCWEEVHPIPEWLPDVQVRATLSVTSVTRNRAIANANARRRKVKCNEKHPKCSHCERLNIECVWNTSRRDATAQIAFPNDQRPSPAAHDGSDNGMLLDWSLAAPVFGSFSSLDYDYLTRDPSAQDWSQLASDGIRGLFVDSVNSSNLESPSQQSQDIAGANSLDMVSELPLPYSRADDETLPFQNDELMQFFIQSVRPPILEDVEASKKWLIIRHAMVDMARKSSMVRDAISAFSALLIARKCNNDSLWDQKHYQSASDAIAAFDTVTMADYSHDRQHVLVALFFLCYIDILGVKMETAHLNLKRAYNVFQKGQKNSFSAIERQLLLWIRLLDGRAVSAGGEGMFLADNDAILTQSSPSHNEYAIASPEGSAANDDDSVEDALFQTLYQPGLDFFQKVQSFSGRISKIDPWHRSRGTVEDEIEVVNIGVAISTGLRTLYSQRPMLMDLAVVGKLTESHLSANLASSITRTFRTYLSNFYAARVHLHRVAYKTLPLTKEAEDALRQIRTLAHQIVADLGHQDNLPVTMLWPLLMLGAEEADAEERVWIREQILRMENVAGNARLTTKVLEEVQSRQDAANARVDIRSVQQSVFGSSFAVV</sequence>
<accession>A0ACC1NM28</accession>
<dbReference type="EMBL" id="JANJQO010000203">
    <property type="protein sequence ID" value="KAJ2980377.1"/>
    <property type="molecule type" value="Genomic_DNA"/>
</dbReference>
<dbReference type="Proteomes" id="UP001143910">
    <property type="component" value="Unassembled WGS sequence"/>
</dbReference>
<proteinExistence type="predicted"/>